<accession>A0A1H3RT04</accession>
<dbReference type="Pfam" id="PF14292">
    <property type="entry name" value="SusE"/>
    <property type="match status" value="1"/>
</dbReference>
<dbReference type="SUPFAM" id="SSF51126">
    <property type="entry name" value="Pectin lyase-like"/>
    <property type="match status" value="1"/>
</dbReference>
<dbReference type="SUPFAM" id="SSF49265">
    <property type="entry name" value="Fibronectin type III"/>
    <property type="match status" value="1"/>
</dbReference>
<dbReference type="InterPro" id="IPR025970">
    <property type="entry name" value="SusE"/>
</dbReference>
<protein>
    <submittedName>
        <fullName evidence="2">SusE outer membrane protein</fullName>
    </submittedName>
</protein>
<sequence length="562" mass="60949">MVIKSPKPKTDKEMKNHKKLIPSYLTSLFLLGAVLLSCTDIADDYDVPKDMKRFRPVTLTASNGETAVTLSWPEALFTDPGEVTYTLQVAKDSLFSTIELELVTEATTTVITDDVLDIKVDYYGRIRANGLTPAQNSEWVRSQAFQISGEQIFLPTFDNEIGSNTALLRWRANANPSRIVLTDPTGNNIEFLISDEEKGAATKILEGLNPFTEYLAEIFEGNRTKGITSFVTKEPSIYDIMVSPADNFREIVEGAEDGALIGLQPGVYDIVDETGAYANLRIVGKTIHLASVSGDPADTKVNFKEFSFAENGAGLSTDGITFDGQAGTGDYFLNFTGGATTFTQVTIQNSIVENVRVSFLRANRAGNNAHKIDLIKVSNSILRNHLVANYYVFHLDKLEFRELEVTNSTFSNLGSRGFIGWATNLTMPFVPIIRVTNVTINGIGSNARNNSFLDANNNEVDFQMSNSILNNMPLDGNTVGASLLRAGSSGQVSISNSNLFNLNTGGADSAPLSIADYVTLPNVTNVDLGWTSATVDLTLPAASPLRTAATNGGPIGDPRWAF</sequence>
<dbReference type="Gene3D" id="2.60.40.10">
    <property type="entry name" value="Immunoglobulins"/>
    <property type="match status" value="1"/>
</dbReference>
<dbReference type="InterPro" id="IPR032530">
    <property type="entry name" value="DUF4957"/>
</dbReference>
<reference evidence="2 3" key="1">
    <citation type="submission" date="2016-10" db="EMBL/GenBank/DDBJ databases">
        <authorList>
            <person name="Varghese N."/>
            <person name="Submissions S."/>
        </authorList>
    </citation>
    <scope>NUCLEOTIDE SEQUENCE [LARGE SCALE GENOMIC DNA]</scope>
    <source>
        <strain evidence="2 3">DSM 17997</strain>
    </source>
</reference>
<dbReference type="InterPro" id="IPR036116">
    <property type="entry name" value="FN3_sf"/>
</dbReference>
<dbReference type="InterPro" id="IPR003961">
    <property type="entry name" value="FN3_dom"/>
</dbReference>
<name>A0A1H3RT04_9BACT</name>
<comment type="caution">
    <text evidence="2">The sequence shown here is derived from an EMBL/GenBank/DDBJ whole genome shotgun (WGS) entry which is preliminary data.</text>
</comment>
<organism evidence="2 3">
    <name type="scientific">Rhodonellum ikkaensis</name>
    <dbReference type="NCBI Taxonomy" id="336829"/>
    <lineage>
        <taxon>Bacteria</taxon>
        <taxon>Pseudomonadati</taxon>
        <taxon>Bacteroidota</taxon>
        <taxon>Cytophagia</taxon>
        <taxon>Cytophagales</taxon>
        <taxon>Cytophagaceae</taxon>
        <taxon>Rhodonellum</taxon>
    </lineage>
</organism>
<evidence type="ECO:0000313" key="2">
    <source>
        <dbReference type="EMBL" id="SDZ28802.1"/>
    </source>
</evidence>
<dbReference type="Pfam" id="PF16318">
    <property type="entry name" value="DUF4957"/>
    <property type="match status" value="1"/>
</dbReference>
<evidence type="ECO:0000259" key="1">
    <source>
        <dbReference type="PROSITE" id="PS50853"/>
    </source>
</evidence>
<dbReference type="PROSITE" id="PS50853">
    <property type="entry name" value="FN3"/>
    <property type="match status" value="1"/>
</dbReference>
<feature type="domain" description="Fibronectin type-III" evidence="1">
    <location>
        <begin position="53"/>
        <end position="151"/>
    </location>
</feature>
<dbReference type="InterPro" id="IPR011050">
    <property type="entry name" value="Pectin_lyase_fold/virulence"/>
</dbReference>
<gene>
    <name evidence="2" type="ORF">SAMN05444412_10995</name>
</gene>
<evidence type="ECO:0000313" key="3">
    <source>
        <dbReference type="Proteomes" id="UP000199663"/>
    </source>
</evidence>
<dbReference type="InterPro" id="IPR013783">
    <property type="entry name" value="Ig-like_fold"/>
</dbReference>
<dbReference type="Proteomes" id="UP000199663">
    <property type="component" value="Unassembled WGS sequence"/>
</dbReference>
<proteinExistence type="predicted"/>
<dbReference type="EMBL" id="FNQC01000009">
    <property type="protein sequence ID" value="SDZ28802.1"/>
    <property type="molecule type" value="Genomic_DNA"/>
</dbReference>
<keyword evidence="3" id="KW-1185">Reference proteome</keyword>